<dbReference type="Pfam" id="PF05764">
    <property type="entry name" value="YL1"/>
    <property type="match status" value="1"/>
</dbReference>
<evidence type="ECO:0000256" key="1">
    <source>
        <dbReference type="SAM" id="MobiDB-lite"/>
    </source>
</evidence>
<feature type="compositionally biased region" description="Basic and acidic residues" evidence="1">
    <location>
        <begin position="123"/>
        <end position="136"/>
    </location>
</feature>
<feature type="compositionally biased region" description="Polar residues" evidence="1">
    <location>
        <begin position="158"/>
        <end position="171"/>
    </location>
</feature>
<keyword evidence="4" id="KW-1185">Reference proteome</keyword>
<dbReference type="Proteomes" id="UP000007014">
    <property type="component" value="Chromosome 10"/>
</dbReference>
<dbReference type="GeneID" id="16994078"/>
<gene>
    <name evidence="3" type="ORF">CYME_CMJ197C</name>
</gene>
<evidence type="ECO:0000313" key="3">
    <source>
        <dbReference type="EMBL" id="BAM80315.1"/>
    </source>
</evidence>
<feature type="compositionally biased region" description="Low complexity" evidence="1">
    <location>
        <begin position="57"/>
        <end position="72"/>
    </location>
</feature>
<feature type="region of interest" description="Disordered" evidence="1">
    <location>
        <begin position="1"/>
        <end position="23"/>
    </location>
</feature>
<dbReference type="EMBL" id="AP006492">
    <property type="protein sequence ID" value="BAM80315.1"/>
    <property type="molecule type" value="Genomic_DNA"/>
</dbReference>
<dbReference type="KEGG" id="cme:CYME_CMJ197C"/>
<dbReference type="OrthoDB" id="78296at2759"/>
<feature type="domain" description="Vps72/YL1 N-terminal" evidence="2">
    <location>
        <begin position="15"/>
        <end position="272"/>
    </location>
</feature>
<proteinExistence type="predicted"/>
<evidence type="ECO:0000313" key="4">
    <source>
        <dbReference type="Proteomes" id="UP000007014"/>
    </source>
</evidence>
<feature type="compositionally biased region" description="Basic and acidic residues" evidence="1">
    <location>
        <begin position="181"/>
        <end position="210"/>
    </location>
</feature>
<feature type="region of interest" description="Disordered" evidence="1">
    <location>
        <begin position="123"/>
        <end position="222"/>
    </location>
</feature>
<dbReference type="AlphaFoldDB" id="M1V5A2"/>
<accession>M1V5A2</accession>
<name>M1V5A2_CYAM1</name>
<organism evidence="3 4">
    <name type="scientific">Cyanidioschyzon merolae (strain NIES-3377 / 10D)</name>
    <name type="common">Unicellular red alga</name>
    <dbReference type="NCBI Taxonomy" id="280699"/>
    <lineage>
        <taxon>Eukaryota</taxon>
        <taxon>Rhodophyta</taxon>
        <taxon>Bangiophyceae</taxon>
        <taxon>Cyanidiales</taxon>
        <taxon>Cyanidiaceae</taxon>
        <taxon>Cyanidioschyzon</taxon>
    </lineage>
</organism>
<protein>
    <submittedName>
        <fullName evidence="3">Similar to smooth muscle caldesmon</fullName>
    </submittedName>
</protein>
<sequence length="336" mass="38037">MEQDTAAASNRRVLPSRSTRGQRLHQLIGEELEADDLFWKQAASIDSSTEEDDDFAVSEASELSSADDAISSTEEAAEVNPLPTDSNTKGTTEEIDEEQEAILKERERLERLKVRKKRYRFGKYEDPALKERESSKRPRSSRSRSTTQSDLDALYSSPKATPDSSEWSVSRESLRRTTKAASEETARLLEERAATKAQRQQERQRRRAEQTPHSGALSQEERLAEALQVTEPANRLELEHLLALADEKDSALKRQARAQRQHPALKTSVMRWFRGYRPQSTGGYCGGSAPDKASSADTVYVEWVAFRQEEDMPMFLRKSQHAPQQMSMPSSSTTER</sequence>
<dbReference type="GO" id="GO:0005634">
    <property type="term" value="C:nucleus"/>
    <property type="evidence" value="ECO:0007669"/>
    <property type="project" value="TreeGrafter"/>
</dbReference>
<dbReference type="RefSeq" id="XP_005534922.1">
    <property type="nucleotide sequence ID" value="XM_005534865.1"/>
</dbReference>
<reference evidence="3 4" key="1">
    <citation type="journal article" date="2004" name="Nature">
        <title>Genome sequence of the ultrasmall unicellular red alga Cyanidioschyzon merolae 10D.</title>
        <authorList>
            <person name="Matsuzaki M."/>
            <person name="Misumi O."/>
            <person name="Shin-i T."/>
            <person name="Maruyama S."/>
            <person name="Takahara M."/>
            <person name="Miyagishima S."/>
            <person name="Mori T."/>
            <person name="Nishida K."/>
            <person name="Yagisawa F."/>
            <person name="Nishida K."/>
            <person name="Yoshida Y."/>
            <person name="Nishimura Y."/>
            <person name="Nakao S."/>
            <person name="Kobayashi T."/>
            <person name="Momoyama Y."/>
            <person name="Higashiyama T."/>
            <person name="Minoda A."/>
            <person name="Sano M."/>
            <person name="Nomoto H."/>
            <person name="Oishi K."/>
            <person name="Hayashi H."/>
            <person name="Ohta F."/>
            <person name="Nishizaka S."/>
            <person name="Haga S."/>
            <person name="Miura S."/>
            <person name="Morishita T."/>
            <person name="Kabeya Y."/>
            <person name="Terasawa K."/>
            <person name="Suzuki Y."/>
            <person name="Ishii Y."/>
            <person name="Asakawa S."/>
            <person name="Takano H."/>
            <person name="Ohta N."/>
            <person name="Kuroiwa H."/>
            <person name="Tanaka K."/>
            <person name="Shimizu N."/>
            <person name="Sugano S."/>
            <person name="Sato N."/>
            <person name="Nozaki H."/>
            <person name="Ogasawara N."/>
            <person name="Kohara Y."/>
            <person name="Kuroiwa T."/>
        </authorList>
    </citation>
    <scope>NUCLEOTIDE SEQUENCE [LARGE SCALE GENOMIC DNA]</scope>
    <source>
        <strain evidence="3 4">10D</strain>
    </source>
</reference>
<reference evidence="3 4" key="2">
    <citation type="journal article" date="2007" name="BMC Biol.">
        <title>A 100%-complete sequence reveals unusually simple genomic features in the hot-spring red alga Cyanidioschyzon merolae.</title>
        <authorList>
            <person name="Nozaki H."/>
            <person name="Takano H."/>
            <person name="Misumi O."/>
            <person name="Terasawa K."/>
            <person name="Matsuzaki M."/>
            <person name="Maruyama S."/>
            <person name="Nishida K."/>
            <person name="Yagisawa F."/>
            <person name="Yoshida Y."/>
            <person name="Fujiwara T."/>
            <person name="Takio S."/>
            <person name="Tamura K."/>
            <person name="Chung S.J."/>
            <person name="Nakamura S."/>
            <person name="Kuroiwa H."/>
            <person name="Tanaka K."/>
            <person name="Sato N."/>
            <person name="Kuroiwa T."/>
        </authorList>
    </citation>
    <scope>NUCLEOTIDE SEQUENCE [LARGE SCALE GENOMIC DNA]</scope>
    <source>
        <strain evidence="3 4">10D</strain>
    </source>
</reference>
<feature type="region of interest" description="Disordered" evidence="1">
    <location>
        <begin position="44"/>
        <end position="101"/>
    </location>
</feature>
<evidence type="ECO:0000259" key="2">
    <source>
        <dbReference type="Pfam" id="PF05764"/>
    </source>
</evidence>
<dbReference type="InterPro" id="IPR046757">
    <property type="entry name" value="YL1_N"/>
</dbReference>
<dbReference type="PANTHER" id="PTHR13275:SF4">
    <property type="entry name" value="VACUOLAR PROTEIN SORTING-ASSOCIATED PROTEIN 72 HOMOLOG"/>
    <property type="match status" value="1"/>
</dbReference>
<dbReference type="PANTHER" id="PTHR13275">
    <property type="entry name" value="YL-1 PROTEIN TRANSCRIPTION FACTOR-LIKE 1"/>
    <property type="match status" value="1"/>
</dbReference>